<accession>A0A2M6Z1W6</accession>
<evidence type="ECO:0000256" key="1">
    <source>
        <dbReference type="ARBA" id="ARBA00022722"/>
    </source>
</evidence>
<dbReference type="GO" id="GO:0017108">
    <property type="term" value="F:5'-flap endonuclease activity"/>
    <property type="evidence" value="ECO:0007669"/>
    <property type="project" value="InterPro"/>
</dbReference>
<protein>
    <recommendedName>
        <fullName evidence="4">5'-3' exonuclease domain-containing protein</fullName>
    </recommendedName>
</protein>
<dbReference type="InterPro" id="IPR036279">
    <property type="entry name" value="5-3_exonuclease_C_sf"/>
</dbReference>
<evidence type="ECO:0000256" key="2">
    <source>
        <dbReference type="ARBA" id="ARBA00022801"/>
    </source>
</evidence>
<evidence type="ECO:0000313" key="5">
    <source>
        <dbReference type="EMBL" id="PIU46400.1"/>
    </source>
</evidence>
<dbReference type="Pfam" id="PF02739">
    <property type="entry name" value="5_3_exonuc_N"/>
    <property type="match status" value="1"/>
</dbReference>
<dbReference type="InterPro" id="IPR002421">
    <property type="entry name" value="5-3_exonuclease"/>
</dbReference>
<dbReference type="GO" id="GO:0008409">
    <property type="term" value="F:5'-3' exonuclease activity"/>
    <property type="evidence" value="ECO:0007669"/>
    <property type="project" value="InterPro"/>
</dbReference>
<evidence type="ECO:0000256" key="3">
    <source>
        <dbReference type="ARBA" id="ARBA00023125"/>
    </source>
</evidence>
<dbReference type="CDD" id="cd09859">
    <property type="entry name" value="PIN_53EXO"/>
    <property type="match status" value="1"/>
</dbReference>
<dbReference type="SUPFAM" id="SSF88723">
    <property type="entry name" value="PIN domain-like"/>
    <property type="match status" value="1"/>
</dbReference>
<gene>
    <name evidence="5" type="ORF">COS93_02645</name>
</gene>
<comment type="caution">
    <text evidence="5">The sequence shown here is derived from an EMBL/GenBank/DDBJ whole genome shotgun (WGS) entry which is preliminary data.</text>
</comment>
<dbReference type="SUPFAM" id="SSF47807">
    <property type="entry name" value="5' to 3' exonuclease, C-terminal subdomain"/>
    <property type="match status" value="1"/>
</dbReference>
<proteinExistence type="predicted"/>
<dbReference type="EMBL" id="PEWP01000054">
    <property type="protein sequence ID" value="PIU46400.1"/>
    <property type="molecule type" value="Genomic_DNA"/>
</dbReference>
<sequence>MEEQKKLIIIDSNSLIHRAFHALPPLTTRKGELINAVYGFCLVFLKILRELQPDYVVATFDFPGPTIRHKEFKEYKAKRPKAPAELYSQIPKVKEILKAFNVNFLEKQGFEADDLIATICQKTQKQQIFPEIQIYILTGDSDACQLINKNIKIYTLGRRIKEEIIYDENKIKEKFGLLPSQMNDFKALAGDPSDNIPGATGIGKKTAIELLKNFESLENLYKKIEKGETEKLRPRILDILIKNKEQVFLSRQLVQARFDVPIDFEIDNYKFANFDSQTVKKIFEDFGFRSLIARIPNEKKN</sequence>
<dbReference type="GO" id="GO:0003677">
    <property type="term" value="F:DNA binding"/>
    <property type="evidence" value="ECO:0007669"/>
    <property type="project" value="UniProtKB-KW"/>
</dbReference>
<dbReference type="Gene3D" id="1.10.150.20">
    <property type="entry name" value="5' to 3' exonuclease, C-terminal subdomain"/>
    <property type="match status" value="1"/>
</dbReference>
<dbReference type="GO" id="GO:0033567">
    <property type="term" value="P:DNA replication, Okazaki fragment processing"/>
    <property type="evidence" value="ECO:0007669"/>
    <property type="project" value="InterPro"/>
</dbReference>
<dbReference type="InterPro" id="IPR038969">
    <property type="entry name" value="FEN"/>
</dbReference>
<keyword evidence="2" id="KW-0378">Hydrolase</keyword>
<dbReference type="InterPro" id="IPR020046">
    <property type="entry name" value="5-3_exonucl_a-hlix_arch_N"/>
</dbReference>
<organism evidence="5 6">
    <name type="scientific">bacterium (Candidatus Gribaldobacteria) CG07_land_8_20_14_0_80_33_18</name>
    <dbReference type="NCBI Taxonomy" id="2014272"/>
    <lineage>
        <taxon>Bacteria</taxon>
        <taxon>Candidatus Gribaldobacteria</taxon>
    </lineage>
</organism>
<keyword evidence="1" id="KW-0540">Nuclease</keyword>
<dbReference type="Pfam" id="PF01367">
    <property type="entry name" value="5_3_exonuc"/>
    <property type="match status" value="1"/>
</dbReference>
<name>A0A2M6Z1W6_9BACT</name>
<evidence type="ECO:0000259" key="4">
    <source>
        <dbReference type="SMART" id="SM00475"/>
    </source>
</evidence>
<reference evidence="6" key="1">
    <citation type="submission" date="2017-09" db="EMBL/GenBank/DDBJ databases">
        <title>Depth-based differentiation of microbial function through sediment-hosted aquifers and enrichment of novel symbionts in the deep terrestrial subsurface.</title>
        <authorList>
            <person name="Probst A.J."/>
            <person name="Ladd B."/>
            <person name="Jarett J.K."/>
            <person name="Geller-Mcgrath D.E."/>
            <person name="Sieber C.M.K."/>
            <person name="Emerson J.B."/>
            <person name="Anantharaman K."/>
            <person name="Thomas B.C."/>
            <person name="Malmstrom R."/>
            <person name="Stieglmeier M."/>
            <person name="Klingl A."/>
            <person name="Woyke T."/>
            <person name="Ryan C.M."/>
            <person name="Banfield J.F."/>
        </authorList>
    </citation>
    <scope>NUCLEOTIDE SEQUENCE [LARGE SCALE GENOMIC DNA]</scope>
</reference>
<dbReference type="InterPro" id="IPR008918">
    <property type="entry name" value="HhH2"/>
</dbReference>
<dbReference type="AlphaFoldDB" id="A0A2M6Z1W6"/>
<evidence type="ECO:0000313" key="6">
    <source>
        <dbReference type="Proteomes" id="UP000228777"/>
    </source>
</evidence>
<dbReference type="FunFam" id="1.10.150.20:FF:000003">
    <property type="entry name" value="DNA polymerase I"/>
    <property type="match status" value="1"/>
</dbReference>
<dbReference type="InterPro" id="IPR029060">
    <property type="entry name" value="PIN-like_dom_sf"/>
</dbReference>
<dbReference type="InterPro" id="IPR020045">
    <property type="entry name" value="DNA_polI_H3TH"/>
</dbReference>
<dbReference type="PANTHER" id="PTHR42646:SF2">
    <property type="entry name" value="5'-3' EXONUCLEASE FAMILY PROTEIN"/>
    <property type="match status" value="1"/>
</dbReference>
<dbReference type="SMART" id="SM00279">
    <property type="entry name" value="HhH2"/>
    <property type="match status" value="1"/>
</dbReference>
<dbReference type="Gene3D" id="3.40.50.1010">
    <property type="entry name" value="5'-nuclease"/>
    <property type="match status" value="1"/>
</dbReference>
<dbReference type="CDD" id="cd09898">
    <property type="entry name" value="H3TH_53EXO"/>
    <property type="match status" value="1"/>
</dbReference>
<dbReference type="SMART" id="SM00475">
    <property type="entry name" value="53EXOc"/>
    <property type="match status" value="1"/>
</dbReference>
<dbReference type="PANTHER" id="PTHR42646">
    <property type="entry name" value="FLAP ENDONUCLEASE XNI"/>
    <property type="match status" value="1"/>
</dbReference>
<keyword evidence="3" id="KW-0238">DNA-binding</keyword>
<dbReference type="Proteomes" id="UP000228777">
    <property type="component" value="Unassembled WGS sequence"/>
</dbReference>
<feature type="domain" description="5'-3' exonuclease" evidence="4">
    <location>
        <begin position="5"/>
        <end position="272"/>
    </location>
</feature>